<dbReference type="AlphaFoldDB" id="A0A507AYF7"/>
<dbReference type="Pfam" id="PF02522">
    <property type="entry name" value="Antibiotic_NAT"/>
    <property type="match status" value="1"/>
</dbReference>
<name>A0A507AYF7_9PEZI</name>
<keyword evidence="6" id="KW-1185">Reference proteome</keyword>
<dbReference type="EMBL" id="SKBQ01000003">
    <property type="protein sequence ID" value="TPX12557.1"/>
    <property type="molecule type" value="Genomic_DNA"/>
</dbReference>
<evidence type="ECO:0000313" key="6">
    <source>
        <dbReference type="Proteomes" id="UP000319257"/>
    </source>
</evidence>
<evidence type="ECO:0000313" key="5">
    <source>
        <dbReference type="EMBL" id="TPX12557.1"/>
    </source>
</evidence>
<dbReference type="InterPro" id="IPR003679">
    <property type="entry name" value="Amioglycoside_AcTrfase"/>
</dbReference>
<organism evidence="5 6">
    <name type="scientific">Thyridium curvatum</name>
    <dbReference type="NCBI Taxonomy" id="1093900"/>
    <lineage>
        <taxon>Eukaryota</taxon>
        <taxon>Fungi</taxon>
        <taxon>Dikarya</taxon>
        <taxon>Ascomycota</taxon>
        <taxon>Pezizomycotina</taxon>
        <taxon>Sordariomycetes</taxon>
        <taxon>Sordariomycetidae</taxon>
        <taxon>Thyridiales</taxon>
        <taxon>Thyridiaceae</taxon>
        <taxon>Thyridium</taxon>
    </lineage>
</organism>
<dbReference type="GO" id="GO:0008080">
    <property type="term" value="F:N-acetyltransferase activity"/>
    <property type="evidence" value="ECO:0007669"/>
    <property type="project" value="InterPro"/>
</dbReference>
<evidence type="ECO:0000256" key="2">
    <source>
        <dbReference type="ARBA" id="ARBA00022679"/>
    </source>
</evidence>
<evidence type="ECO:0000256" key="1">
    <source>
        <dbReference type="ARBA" id="ARBA00006383"/>
    </source>
</evidence>
<evidence type="ECO:0008006" key="7">
    <source>
        <dbReference type="Google" id="ProtNLM"/>
    </source>
</evidence>
<reference evidence="5 6" key="1">
    <citation type="submission" date="2019-06" db="EMBL/GenBank/DDBJ databases">
        <title>Draft genome sequence of the filamentous fungus Phialemoniopsis curvata isolated from diesel fuel.</title>
        <authorList>
            <person name="Varaljay V.A."/>
            <person name="Lyon W.J."/>
            <person name="Crouch A.L."/>
            <person name="Drake C.E."/>
            <person name="Hollomon J.M."/>
            <person name="Nadeau L.J."/>
            <person name="Nunn H.S."/>
            <person name="Stevenson B.S."/>
            <person name="Bojanowski C.L."/>
            <person name="Crookes-Goodson W.J."/>
        </authorList>
    </citation>
    <scope>NUCLEOTIDE SEQUENCE [LARGE SCALE GENOMIC DNA]</scope>
    <source>
        <strain evidence="5 6">D216</strain>
    </source>
</reference>
<gene>
    <name evidence="5" type="ORF">E0L32_000734</name>
</gene>
<dbReference type="GO" id="GO:0046677">
    <property type="term" value="P:response to antibiotic"/>
    <property type="evidence" value="ECO:0007669"/>
    <property type="project" value="InterPro"/>
</dbReference>
<keyword evidence="3" id="KW-0012">Acyltransferase</keyword>
<protein>
    <recommendedName>
        <fullName evidence="7">Aminoglycoside N(3)-acetyltransferase</fullName>
    </recommendedName>
</protein>
<accession>A0A507AYF7</accession>
<dbReference type="InterPro" id="IPR028345">
    <property type="entry name" value="Antibiotic_NAT-like"/>
</dbReference>
<comment type="similarity">
    <text evidence="1">Belongs to the antibiotic N-acetyltransferase family.</text>
</comment>
<evidence type="ECO:0000256" key="3">
    <source>
        <dbReference type="ARBA" id="ARBA00023315"/>
    </source>
</evidence>
<feature type="region of interest" description="Disordered" evidence="4">
    <location>
        <begin position="1"/>
        <end position="27"/>
    </location>
</feature>
<dbReference type="PANTHER" id="PTHR11104">
    <property type="entry name" value="AMINOGLYCOSIDE N3-ACETYLTRANSFERASE"/>
    <property type="match status" value="1"/>
</dbReference>
<keyword evidence="2" id="KW-0808">Transferase</keyword>
<dbReference type="InParanoid" id="A0A507AYF7"/>
<dbReference type="OrthoDB" id="9987540at2759"/>
<dbReference type="SUPFAM" id="SSF110710">
    <property type="entry name" value="TTHA0583/YokD-like"/>
    <property type="match status" value="1"/>
</dbReference>
<sequence>MGIPTAPDDGSVRQRSTSGLIERTKTPATRETLKRDFARLGIEPGDVVLVHSSLRSLGWVSGGPVAVVQTLLDAVGSDGTVAMPAHSADLTDPANWCDPPVPTDWEEIIRSTMPAYDPATTPTRDMGAVVEVFRTWPGTLRSSHPSCSMAAWGRHAEEITARHKLSDPLGPTSPSGVLYRLDAKILLIGVGFDRCTALHLAEHIRWPNRLTVDEGAPLIVDGQRRWVEFKVPRVMDDEDEFLAVGAAAVVSGVARLGTVAMAQGFIAPMPQLVDFAVDYWIRTPHPAEIDDHGSDDANMAAVPRDD</sequence>
<proteinExistence type="inferred from homology"/>
<dbReference type="PANTHER" id="PTHR11104:SF0">
    <property type="entry name" value="SPBETA PROPHAGE-DERIVED AMINOGLYCOSIDE N(3')-ACETYLTRANSFERASE-LIKE PROTEIN YOKD"/>
    <property type="match status" value="1"/>
</dbReference>
<dbReference type="Proteomes" id="UP000319257">
    <property type="component" value="Unassembled WGS sequence"/>
</dbReference>
<dbReference type="RefSeq" id="XP_030994268.1">
    <property type="nucleotide sequence ID" value="XM_031142077.1"/>
</dbReference>
<comment type="caution">
    <text evidence="5">The sequence shown here is derived from an EMBL/GenBank/DDBJ whole genome shotgun (WGS) entry which is preliminary data.</text>
</comment>
<evidence type="ECO:0000256" key="4">
    <source>
        <dbReference type="SAM" id="MobiDB-lite"/>
    </source>
</evidence>
<dbReference type="GeneID" id="41968181"/>